<name>A0A7Y0LWH3_CELFI</name>
<keyword evidence="4" id="KW-1185">Reference proteome</keyword>
<dbReference type="InterPro" id="IPR023346">
    <property type="entry name" value="Lysozyme-like_dom_sf"/>
</dbReference>
<dbReference type="EMBL" id="JABCJJ010000003">
    <property type="protein sequence ID" value="NMR19194.1"/>
    <property type="molecule type" value="Genomic_DNA"/>
</dbReference>
<dbReference type="SUPFAM" id="SSF53955">
    <property type="entry name" value="Lysozyme-like"/>
    <property type="match status" value="1"/>
</dbReference>
<feature type="compositionally biased region" description="Pro residues" evidence="1">
    <location>
        <begin position="217"/>
        <end position="236"/>
    </location>
</feature>
<evidence type="ECO:0000313" key="4">
    <source>
        <dbReference type="Proteomes" id="UP000562124"/>
    </source>
</evidence>
<dbReference type="RefSeq" id="WP_169323309.1">
    <property type="nucleotide sequence ID" value="NZ_JABCJJ010000003.1"/>
</dbReference>
<dbReference type="PROSITE" id="PS51257">
    <property type="entry name" value="PROKAR_LIPOPROTEIN"/>
    <property type="match status" value="1"/>
</dbReference>
<evidence type="ECO:0000259" key="2">
    <source>
        <dbReference type="Pfam" id="PF01464"/>
    </source>
</evidence>
<reference evidence="3 4" key="1">
    <citation type="submission" date="2020-04" db="EMBL/GenBank/DDBJ databases">
        <title>Sequencing and Assembly of C. fimi.</title>
        <authorList>
            <person name="Ramsey A.R."/>
        </authorList>
    </citation>
    <scope>NUCLEOTIDE SEQUENCE [LARGE SCALE GENOMIC DNA]</scope>
    <source>
        <strain evidence="3 4">SB</strain>
    </source>
</reference>
<evidence type="ECO:0000256" key="1">
    <source>
        <dbReference type="SAM" id="MobiDB-lite"/>
    </source>
</evidence>
<dbReference type="Proteomes" id="UP000562124">
    <property type="component" value="Unassembled WGS sequence"/>
</dbReference>
<accession>A0A7Y0LWH3</accession>
<dbReference type="AlphaFoldDB" id="A0A7Y0LWH3"/>
<comment type="caution">
    <text evidence="3">The sequence shown here is derived from an EMBL/GenBank/DDBJ whole genome shotgun (WGS) entry which is preliminary data.</text>
</comment>
<sequence length="417" mass="43211">MKKSLLALGGLGLGVVPAVALLTALTLGATTSACITTSAGGALADSAPVPAPARAWVAATKAACPDLPETWIAAVMAQESGFSPDAYADDVNGGTWGLFQLNASIWQAAYGHPWSADLDRNGQWDVRDPDIHATVAGTYLCTRLNGVRQIRAEHPDWASSALPELDALIIAHNAGESRLRTYPALPAITARFITTVNDRVTAWAVDTTSGAAEEPLDPAPAPAPTNAPVPAAPRPPEAVVGTGCLPQLGADSSAVVVPDNSTSDVATGVRTALSYVGVSSGWRQLCDRLACRAYGYATSGYPSAKAHWAQMVATGRARPGDRCPPLGSFVYWNTGRPFGHVSIVVQADPGCDADKILVTANEVFDAATGNQGGVYLLSFARLDAMYLRGTGYIGWSTPVCQGALLPTGTVHPAPSGR</sequence>
<proteinExistence type="predicted"/>
<evidence type="ECO:0000313" key="3">
    <source>
        <dbReference type="EMBL" id="NMR19194.1"/>
    </source>
</evidence>
<gene>
    <name evidence="3" type="ORF">HIR71_03005</name>
</gene>
<protein>
    <submittedName>
        <fullName evidence="3">Transglycosylase SLT domain-containing protein</fullName>
    </submittedName>
</protein>
<dbReference type="InterPro" id="IPR008258">
    <property type="entry name" value="Transglycosylase_SLT_dom_1"/>
</dbReference>
<dbReference type="Pfam" id="PF01464">
    <property type="entry name" value="SLT"/>
    <property type="match status" value="1"/>
</dbReference>
<feature type="domain" description="Transglycosylase SLT" evidence="2">
    <location>
        <begin position="65"/>
        <end position="182"/>
    </location>
</feature>
<feature type="region of interest" description="Disordered" evidence="1">
    <location>
        <begin position="211"/>
        <end position="236"/>
    </location>
</feature>
<dbReference type="Gene3D" id="1.10.530.10">
    <property type="match status" value="1"/>
</dbReference>
<organism evidence="3 4">
    <name type="scientific">Cellulomonas fimi</name>
    <dbReference type="NCBI Taxonomy" id="1708"/>
    <lineage>
        <taxon>Bacteria</taxon>
        <taxon>Bacillati</taxon>
        <taxon>Actinomycetota</taxon>
        <taxon>Actinomycetes</taxon>
        <taxon>Micrococcales</taxon>
        <taxon>Cellulomonadaceae</taxon>
        <taxon>Cellulomonas</taxon>
    </lineage>
</organism>